<keyword evidence="1" id="KW-0812">Transmembrane</keyword>
<dbReference type="AlphaFoldDB" id="A0A0R1WHR5"/>
<dbReference type="Proteomes" id="UP000051302">
    <property type="component" value="Unassembled WGS sequence"/>
</dbReference>
<feature type="transmembrane region" description="Helical" evidence="1">
    <location>
        <begin position="12"/>
        <end position="30"/>
    </location>
</feature>
<evidence type="ECO:0000313" key="3">
    <source>
        <dbReference type="Proteomes" id="UP000051302"/>
    </source>
</evidence>
<feature type="transmembrane region" description="Helical" evidence="1">
    <location>
        <begin position="78"/>
        <end position="99"/>
    </location>
</feature>
<evidence type="ECO:0000313" key="2">
    <source>
        <dbReference type="EMBL" id="KRM17562.1"/>
    </source>
</evidence>
<feature type="transmembrane region" description="Helical" evidence="1">
    <location>
        <begin position="105"/>
        <end position="124"/>
    </location>
</feature>
<dbReference type="RefSeq" id="WP_057891626.1">
    <property type="nucleotide sequence ID" value="NZ_AZFV01000008.1"/>
</dbReference>
<sequence length="150" mass="16663">MKNLYKLDRLSVLGTVLISILMTVIQMIISDPNVADMPQMGKWLKLLLYVVGAVVAFAIAYWLFTLLLRNNDNYKAKLVINMAIGLTIETALIIIVFLIAGKTNIWANGIAGVIGFGTLAGLNWKYLEVSQSDKIKISVLTAIWFILTLF</sequence>
<evidence type="ECO:0000256" key="1">
    <source>
        <dbReference type="SAM" id="Phobius"/>
    </source>
</evidence>
<name>A0A0R1WHR5_9LACO</name>
<organism evidence="2 3">
    <name type="scientific">Companilactobacillus nantensis DSM 16982</name>
    <dbReference type="NCBI Taxonomy" id="1423774"/>
    <lineage>
        <taxon>Bacteria</taxon>
        <taxon>Bacillati</taxon>
        <taxon>Bacillota</taxon>
        <taxon>Bacilli</taxon>
        <taxon>Lactobacillales</taxon>
        <taxon>Lactobacillaceae</taxon>
        <taxon>Companilactobacillus</taxon>
    </lineage>
</organism>
<keyword evidence="3" id="KW-1185">Reference proteome</keyword>
<proteinExistence type="predicted"/>
<keyword evidence="1" id="KW-1133">Transmembrane helix</keyword>
<dbReference type="EMBL" id="AZFV01000008">
    <property type="protein sequence ID" value="KRM17562.1"/>
    <property type="molecule type" value="Genomic_DNA"/>
</dbReference>
<feature type="transmembrane region" description="Helical" evidence="1">
    <location>
        <begin position="46"/>
        <end position="66"/>
    </location>
</feature>
<gene>
    <name evidence="2" type="ORF">FD31_GL002547</name>
</gene>
<accession>A0A0R1WHR5</accession>
<protein>
    <submittedName>
        <fullName evidence="2">Uncharacterized protein</fullName>
    </submittedName>
</protein>
<reference evidence="2 3" key="1">
    <citation type="journal article" date="2015" name="Genome Announc.">
        <title>Expanding the biotechnology potential of lactobacilli through comparative genomics of 213 strains and associated genera.</title>
        <authorList>
            <person name="Sun Z."/>
            <person name="Harris H.M."/>
            <person name="McCann A."/>
            <person name="Guo C."/>
            <person name="Argimon S."/>
            <person name="Zhang W."/>
            <person name="Yang X."/>
            <person name="Jeffery I.B."/>
            <person name="Cooney J.C."/>
            <person name="Kagawa T.F."/>
            <person name="Liu W."/>
            <person name="Song Y."/>
            <person name="Salvetti E."/>
            <person name="Wrobel A."/>
            <person name="Rasinkangas P."/>
            <person name="Parkhill J."/>
            <person name="Rea M.C."/>
            <person name="O'Sullivan O."/>
            <person name="Ritari J."/>
            <person name="Douillard F.P."/>
            <person name="Paul Ross R."/>
            <person name="Yang R."/>
            <person name="Briner A.E."/>
            <person name="Felis G.E."/>
            <person name="de Vos W.M."/>
            <person name="Barrangou R."/>
            <person name="Klaenhammer T.R."/>
            <person name="Caufield P.W."/>
            <person name="Cui Y."/>
            <person name="Zhang H."/>
            <person name="O'Toole P.W."/>
        </authorList>
    </citation>
    <scope>NUCLEOTIDE SEQUENCE [LARGE SCALE GENOMIC DNA]</scope>
    <source>
        <strain evidence="2 3">DSM 16982</strain>
    </source>
</reference>
<dbReference type="PATRIC" id="fig|1423774.3.peg.2646"/>
<dbReference type="STRING" id="1423774.FD31_GL002547"/>
<keyword evidence="1" id="KW-0472">Membrane</keyword>
<comment type="caution">
    <text evidence="2">The sequence shown here is derived from an EMBL/GenBank/DDBJ whole genome shotgun (WGS) entry which is preliminary data.</text>
</comment>